<keyword evidence="4" id="KW-1185">Reference proteome</keyword>
<dbReference type="InterPro" id="IPR036265">
    <property type="entry name" value="HIT-like_sf"/>
</dbReference>
<proteinExistence type="predicted"/>
<feature type="domain" description="HIT" evidence="2">
    <location>
        <begin position="36"/>
        <end position="105"/>
    </location>
</feature>
<evidence type="ECO:0000313" key="3">
    <source>
        <dbReference type="EMBL" id="AJY44437.1"/>
    </source>
</evidence>
<comment type="caution">
    <text evidence="1">Lacks conserved residue(s) required for the propagation of feature annotation.</text>
</comment>
<dbReference type="PIRSF" id="PIRSF000714">
    <property type="entry name" value="HIT"/>
    <property type="match status" value="1"/>
</dbReference>
<dbReference type="InterPro" id="IPR011146">
    <property type="entry name" value="HIT-like"/>
</dbReference>
<dbReference type="GO" id="GO:0016787">
    <property type="term" value="F:hydrolase activity"/>
    <property type="evidence" value="ECO:0007669"/>
    <property type="project" value="UniProtKB-KW"/>
</dbReference>
<dbReference type="PATRIC" id="fig|1486262.3.peg.18"/>
<dbReference type="PROSITE" id="PS51084">
    <property type="entry name" value="HIT_2"/>
    <property type="match status" value="1"/>
</dbReference>
<evidence type="ECO:0000256" key="1">
    <source>
        <dbReference type="PROSITE-ProRule" id="PRU00464"/>
    </source>
</evidence>
<sequence>MQDFELDERLKRDSVAVATLGLCQIRLMRDGRWPWLLAVPQRAGVTEMFELAPLDQTMLTFEINEVARALSIATGAEKINVAAIGNIVRQLHVHIIARSEGDPNWPGPVWGFGTAEPMSDAEIAALARRIAEALSEK</sequence>
<dbReference type="STRING" id="1486262.TM49_00090"/>
<name>A0A0D5LL01_MAREN</name>
<dbReference type="AlphaFoldDB" id="A0A0D5LL01"/>
<dbReference type="KEGG" id="mey:TM49_00090"/>
<dbReference type="Gene3D" id="3.30.428.10">
    <property type="entry name" value="HIT-like"/>
    <property type="match status" value="1"/>
</dbReference>
<keyword evidence="3" id="KW-0378">Hydrolase</keyword>
<organism evidence="3 4">
    <name type="scientific">Martelella endophytica</name>
    <dbReference type="NCBI Taxonomy" id="1486262"/>
    <lineage>
        <taxon>Bacteria</taxon>
        <taxon>Pseudomonadati</taxon>
        <taxon>Pseudomonadota</taxon>
        <taxon>Alphaproteobacteria</taxon>
        <taxon>Hyphomicrobiales</taxon>
        <taxon>Aurantimonadaceae</taxon>
        <taxon>Martelella</taxon>
    </lineage>
</organism>
<dbReference type="OrthoDB" id="9799145at2"/>
<reference evidence="3 4" key="1">
    <citation type="journal article" date="2015" name="Genome Announc.">
        <title>Complete genome sequence of Martelella endophytica YC6887, which has antifungal activity associated with a halophyte.</title>
        <authorList>
            <person name="Khan A."/>
            <person name="Khan H."/>
            <person name="Chung E.J."/>
            <person name="Hossain M.T."/>
            <person name="Chung Y.R."/>
        </authorList>
    </citation>
    <scope>NUCLEOTIDE SEQUENCE [LARGE SCALE GENOMIC DNA]</scope>
    <source>
        <strain evidence="3">YC6887</strain>
    </source>
</reference>
<dbReference type="SUPFAM" id="SSF54197">
    <property type="entry name" value="HIT-like"/>
    <property type="match status" value="1"/>
</dbReference>
<dbReference type="InterPro" id="IPR026026">
    <property type="entry name" value="HIT_Hint"/>
</dbReference>
<dbReference type="RefSeq" id="WP_045679004.1">
    <property type="nucleotide sequence ID" value="NZ_CP010803.1"/>
</dbReference>
<evidence type="ECO:0000313" key="4">
    <source>
        <dbReference type="Proteomes" id="UP000032611"/>
    </source>
</evidence>
<accession>A0A0D5LL01</accession>
<dbReference type="HOGENOM" id="CLU_123330_0_0_5"/>
<dbReference type="EMBL" id="CP010803">
    <property type="protein sequence ID" value="AJY44437.1"/>
    <property type="molecule type" value="Genomic_DNA"/>
</dbReference>
<dbReference type="Proteomes" id="UP000032611">
    <property type="component" value="Chromosome"/>
</dbReference>
<dbReference type="Pfam" id="PF01230">
    <property type="entry name" value="HIT"/>
    <property type="match status" value="1"/>
</dbReference>
<protein>
    <submittedName>
        <fullName evidence="3">Diadenosine tetraphosphate hydrolase</fullName>
    </submittedName>
</protein>
<gene>
    <name evidence="3" type="ORF">TM49_00090</name>
</gene>
<evidence type="ECO:0000259" key="2">
    <source>
        <dbReference type="PROSITE" id="PS51084"/>
    </source>
</evidence>